<comment type="subcellular location">
    <subcellularLocation>
        <location evidence="1">Membrane</location>
        <topology evidence="1">Multi-pass membrane protein</topology>
    </subcellularLocation>
</comment>
<name>A0A1B6CYK2_9HEMI</name>
<accession>A0A1B6CYK2</accession>
<dbReference type="AlphaFoldDB" id="A0A1B6CYK2"/>
<feature type="transmembrane region" description="Helical" evidence="5">
    <location>
        <begin position="76"/>
        <end position="98"/>
    </location>
</feature>
<feature type="transmembrane region" description="Helical" evidence="5">
    <location>
        <begin position="42"/>
        <end position="64"/>
    </location>
</feature>
<evidence type="ECO:0000313" key="6">
    <source>
        <dbReference type="EMBL" id="JAS18562.1"/>
    </source>
</evidence>
<reference evidence="6" key="1">
    <citation type="submission" date="2015-12" db="EMBL/GenBank/DDBJ databases">
        <title>De novo transcriptome assembly of four potential Pierce s Disease insect vectors from Arizona vineyards.</title>
        <authorList>
            <person name="Tassone E.E."/>
        </authorList>
    </citation>
    <scope>NUCLEOTIDE SEQUENCE</scope>
</reference>
<dbReference type="GO" id="GO:0016020">
    <property type="term" value="C:membrane"/>
    <property type="evidence" value="ECO:0007669"/>
    <property type="project" value="UniProtKB-SubCell"/>
</dbReference>
<feature type="transmembrane region" description="Helical" evidence="5">
    <location>
        <begin position="143"/>
        <end position="163"/>
    </location>
</feature>
<dbReference type="Pfam" id="PF09799">
    <property type="entry name" value="Transmemb_17"/>
    <property type="match status" value="1"/>
</dbReference>
<evidence type="ECO:0000256" key="3">
    <source>
        <dbReference type="ARBA" id="ARBA00022989"/>
    </source>
</evidence>
<sequence>MAGIWNQRITVSENVLSNTSGHTKNINDFQIQKNSKELPSSFLLQLSLYFNTAFLPVWLLIIIIMLPTKYHYLSDIYKFFTIVTYVTSIVTECIRLYLGHIGNLSEKIPEMAAFWMLSILLQAPLQLFFLLNTALLPSILECTAQSIMLVFLIIQLGIGFFALKNSAQHLAERFHIAQFQLNNN</sequence>
<evidence type="ECO:0000256" key="5">
    <source>
        <dbReference type="SAM" id="Phobius"/>
    </source>
</evidence>
<evidence type="ECO:0000256" key="1">
    <source>
        <dbReference type="ARBA" id="ARBA00004141"/>
    </source>
</evidence>
<dbReference type="InterPro" id="IPR019184">
    <property type="entry name" value="Uncharacterised_TM-17"/>
</dbReference>
<keyword evidence="2 5" id="KW-0812">Transmembrane</keyword>
<dbReference type="EMBL" id="GEDC01018736">
    <property type="protein sequence ID" value="JAS18562.1"/>
    <property type="molecule type" value="Transcribed_RNA"/>
</dbReference>
<feature type="transmembrane region" description="Helical" evidence="5">
    <location>
        <begin position="110"/>
        <end position="131"/>
    </location>
</feature>
<evidence type="ECO:0000256" key="4">
    <source>
        <dbReference type="ARBA" id="ARBA00023136"/>
    </source>
</evidence>
<keyword evidence="4 5" id="KW-0472">Membrane</keyword>
<keyword evidence="3 5" id="KW-1133">Transmembrane helix</keyword>
<evidence type="ECO:0000256" key="2">
    <source>
        <dbReference type="ARBA" id="ARBA00022692"/>
    </source>
</evidence>
<dbReference type="PANTHER" id="PTHR13531">
    <property type="entry name" value="GEO07735P1-RELATED-RELATED"/>
    <property type="match status" value="1"/>
</dbReference>
<organism evidence="6">
    <name type="scientific">Clastoptera arizonana</name>
    <name type="common">Arizona spittle bug</name>
    <dbReference type="NCBI Taxonomy" id="38151"/>
    <lineage>
        <taxon>Eukaryota</taxon>
        <taxon>Metazoa</taxon>
        <taxon>Ecdysozoa</taxon>
        <taxon>Arthropoda</taxon>
        <taxon>Hexapoda</taxon>
        <taxon>Insecta</taxon>
        <taxon>Pterygota</taxon>
        <taxon>Neoptera</taxon>
        <taxon>Paraneoptera</taxon>
        <taxon>Hemiptera</taxon>
        <taxon>Auchenorrhyncha</taxon>
        <taxon>Cercopoidea</taxon>
        <taxon>Clastopteridae</taxon>
        <taxon>Clastoptera</taxon>
    </lineage>
</organism>
<protein>
    <recommendedName>
        <fullName evidence="7">Transmembrane protein 17</fullName>
    </recommendedName>
</protein>
<evidence type="ECO:0008006" key="7">
    <source>
        <dbReference type="Google" id="ProtNLM"/>
    </source>
</evidence>
<dbReference type="GO" id="GO:0035869">
    <property type="term" value="C:ciliary transition zone"/>
    <property type="evidence" value="ECO:0007669"/>
    <property type="project" value="TreeGrafter"/>
</dbReference>
<proteinExistence type="predicted"/>
<dbReference type="PANTHER" id="PTHR13531:SF6">
    <property type="entry name" value="TMEM (HUMAN TRANSMEMBRANE PROTEIN) HOMOLOG"/>
    <property type="match status" value="1"/>
</dbReference>
<dbReference type="GO" id="GO:1905515">
    <property type="term" value="P:non-motile cilium assembly"/>
    <property type="evidence" value="ECO:0007669"/>
    <property type="project" value="TreeGrafter"/>
</dbReference>
<gene>
    <name evidence="6" type="ORF">g.14151</name>
</gene>